<proteinExistence type="predicted"/>
<reference evidence="4" key="1">
    <citation type="submission" date="2020-11" db="EMBL/GenBank/DDBJ databases">
        <authorList>
            <consortium name="DOE Joint Genome Institute"/>
            <person name="Ahrendt S."/>
            <person name="Riley R."/>
            <person name="Andreopoulos W."/>
            <person name="Labutti K."/>
            <person name="Pangilinan J."/>
            <person name="Ruiz-Duenas F.J."/>
            <person name="Barrasa J.M."/>
            <person name="Sanchez-Garcia M."/>
            <person name="Camarero S."/>
            <person name="Miyauchi S."/>
            <person name="Serrano A."/>
            <person name="Linde D."/>
            <person name="Babiker R."/>
            <person name="Drula E."/>
            <person name="Ayuso-Fernandez I."/>
            <person name="Pacheco R."/>
            <person name="Padilla G."/>
            <person name="Ferreira P."/>
            <person name="Barriuso J."/>
            <person name="Kellner H."/>
            <person name="Castanera R."/>
            <person name="Alfaro M."/>
            <person name="Ramirez L."/>
            <person name="Pisabarro A.G."/>
            <person name="Kuo A."/>
            <person name="Tritt A."/>
            <person name="Lipzen A."/>
            <person name="He G."/>
            <person name="Yan M."/>
            <person name="Ng V."/>
            <person name="Cullen D."/>
            <person name="Martin F."/>
            <person name="Rosso M.-N."/>
            <person name="Henrissat B."/>
            <person name="Hibbett D."/>
            <person name="Martinez A.T."/>
            <person name="Grigoriev I.V."/>
        </authorList>
    </citation>
    <scope>NUCLEOTIDE SEQUENCE</scope>
    <source>
        <strain evidence="4">CIRM-BRFM 674</strain>
    </source>
</reference>
<dbReference type="EMBL" id="MU155239">
    <property type="protein sequence ID" value="KAF9478247.1"/>
    <property type="molecule type" value="Genomic_DNA"/>
</dbReference>
<dbReference type="InterPro" id="IPR004821">
    <property type="entry name" value="Cyt_trans-like"/>
</dbReference>
<gene>
    <name evidence="4" type="ORF">BDN70DRAFT_880207</name>
</gene>
<dbReference type="Proteomes" id="UP000807469">
    <property type="component" value="Unassembled WGS sequence"/>
</dbReference>
<dbReference type="InterPro" id="IPR014729">
    <property type="entry name" value="Rossmann-like_a/b/a_fold"/>
</dbReference>
<name>A0A9P5YZ31_9AGAR</name>
<comment type="caution">
    <text evidence="4">The sequence shown here is derived from an EMBL/GenBank/DDBJ whole genome shotgun (WGS) entry which is preliminary data.</text>
</comment>
<dbReference type="Pfam" id="PF01467">
    <property type="entry name" value="CTP_transf_like"/>
    <property type="match status" value="1"/>
</dbReference>
<dbReference type="OrthoDB" id="17102at2759"/>
<dbReference type="InterPro" id="IPR045049">
    <property type="entry name" value="Pcy1-like"/>
</dbReference>
<dbReference type="EC" id="2.7.7.15" evidence="1"/>
<protein>
    <recommendedName>
        <fullName evidence="1">choline-phosphate cytidylyltransferase</fullName>
        <ecNumber evidence="1">2.7.7.15</ecNumber>
    </recommendedName>
</protein>
<keyword evidence="4" id="KW-0808">Transferase</keyword>
<dbReference type="SUPFAM" id="SSF52374">
    <property type="entry name" value="Nucleotidylyl transferase"/>
    <property type="match status" value="1"/>
</dbReference>
<dbReference type="PANTHER" id="PTHR10739">
    <property type="entry name" value="CYTIDYLYLTRANSFERASE"/>
    <property type="match status" value="1"/>
</dbReference>
<feature type="region of interest" description="Disordered" evidence="2">
    <location>
        <begin position="221"/>
        <end position="249"/>
    </location>
</feature>
<dbReference type="GO" id="GO:0031210">
    <property type="term" value="F:phosphatidylcholine binding"/>
    <property type="evidence" value="ECO:0007669"/>
    <property type="project" value="TreeGrafter"/>
</dbReference>
<dbReference type="GO" id="GO:0004105">
    <property type="term" value="F:choline-phosphate cytidylyltransferase activity"/>
    <property type="evidence" value="ECO:0007669"/>
    <property type="project" value="UniProtKB-EC"/>
</dbReference>
<dbReference type="NCBIfam" id="TIGR00125">
    <property type="entry name" value="cyt_tran_rel"/>
    <property type="match status" value="1"/>
</dbReference>
<dbReference type="Gene3D" id="3.40.50.620">
    <property type="entry name" value="HUPs"/>
    <property type="match status" value="1"/>
</dbReference>
<feature type="domain" description="Cytidyltransferase-like" evidence="3">
    <location>
        <begin position="84"/>
        <end position="199"/>
    </location>
</feature>
<evidence type="ECO:0000256" key="2">
    <source>
        <dbReference type="SAM" id="MobiDB-lite"/>
    </source>
</evidence>
<sequence>MGASSVLSDDDYDVISNPGTVSLENSVNNLSLEDMSVRELPAFDDVQDRFETTRWSASEIQAYIRKSLSPPTCSKYETRRAKVYVDGSFDTFDVGHALQLRQAKLAFPSVYLIVGVFSDDLLQQNNVKATWPEFERLELVRHCRWVDEVIKDAPWEVTAKFMQEKSIDFVAIDEGASVDPSYDKTRVKAYDELKQLGKVIKTRRTIGLASQRLHRALTSVSQRATPTLSRAPSEAPPEFTARVESGPEY</sequence>
<evidence type="ECO:0000256" key="1">
    <source>
        <dbReference type="ARBA" id="ARBA00026101"/>
    </source>
</evidence>
<dbReference type="AlphaFoldDB" id="A0A9P5YZ31"/>
<dbReference type="PANTHER" id="PTHR10739:SF13">
    <property type="entry name" value="CHOLINE-PHOSPHATE CYTIDYLYLTRANSFERASE"/>
    <property type="match status" value="1"/>
</dbReference>
<evidence type="ECO:0000313" key="4">
    <source>
        <dbReference type="EMBL" id="KAF9478247.1"/>
    </source>
</evidence>
<keyword evidence="5" id="KW-1185">Reference proteome</keyword>
<organism evidence="4 5">
    <name type="scientific">Pholiota conissans</name>
    <dbReference type="NCBI Taxonomy" id="109636"/>
    <lineage>
        <taxon>Eukaryota</taxon>
        <taxon>Fungi</taxon>
        <taxon>Dikarya</taxon>
        <taxon>Basidiomycota</taxon>
        <taxon>Agaricomycotina</taxon>
        <taxon>Agaricomycetes</taxon>
        <taxon>Agaricomycetidae</taxon>
        <taxon>Agaricales</taxon>
        <taxon>Agaricineae</taxon>
        <taxon>Strophariaceae</taxon>
        <taxon>Pholiota</taxon>
    </lineage>
</organism>
<feature type="compositionally biased region" description="Polar residues" evidence="2">
    <location>
        <begin position="221"/>
        <end position="230"/>
    </location>
</feature>
<evidence type="ECO:0000259" key="3">
    <source>
        <dbReference type="Pfam" id="PF01467"/>
    </source>
</evidence>
<accession>A0A9P5YZ31</accession>
<evidence type="ECO:0000313" key="5">
    <source>
        <dbReference type="Proteomes" id="UP000807469"/>
    </source>
</evidence>